<keyword evidence="4" id="KW-0969">Cilium</keyword>
<evidence type="ECO:0000313" key="8">
    <source>
        <dbReference type="Proteomes" id="UP001165085"/>
    </source>
</evidence>
<evidence type="ECO:0000256" key="2">
    <source>
        <dbReference type="ARBA" id="ARBA00004496"/>
    </source>
</evidence>
<keyword evidence="3" id="KW-0963">Cytoplasm</keyword>
<protein>
    <recommendedName>
        <fullName evidence="6">BART domain-containing protein</fullName>
    </recommendedName>
</protein>
<evidence type="ECO:0000256" key="3">
    <source>
        <dbReference type="ARBA" id="ARBA00022490"/>
    </source>
</evidence>
<evidence type="ECO:0000313" key="7">
    <source>
        <dbReference type="EMBL" id="GMH53071.1"/>
    </source>
</evidence>
<comment type="caution">
    <text evidence="7">The sequence shown here is derived from an EMBL/GenBank/DDBJ whole genome shotgun (WGS) entry which is preliminary data.</text>
</comment>
<evidence type="ECO:0000259" key="6">
    <source>
        <dbReference type="Pfam" id="PF11527"/>
    </source>
</evidence>
<gene>
    <name evidence="7" type="ORF">TrST_g11051</name>
</gene>
<dbReference type="EMBL" id="BRXY01000016">
    <property type="protein sequence ID" value="GMH53071.1"/>
    <property type="molecule type" value="Genomic_DNA"/>
</dbReference>
<evidence type="ECO:0000256" key="4">
    <source>
        <dbReference type="ARBA" id="ARBA00023069"/>
    </source>
</evidence>
<dbReference type="InterPro" id="IPR023379">
    <property type="entry name" value="BART_dom"/>
</dbReference>
<dbReference type="InterPro" id="IPR042541">
    <property type="entry name" value="BART_sf"/>
</dbReference>
<dbReference type="Gene3D" id="1.20.1520.10">
    <property type="entry name" value="ADP-ribosylation factor-like 2-binding protein, domain"/>
    <property type="match status" value="1"/>
</dbReference>
<reference evidence="8" key="1">
    <citation type="journal article" date="2023" name="Commun. Biol.">
        <title>Genome analysis of Parmales, the sister group of diatoms, reveals the evolutionary specialization of diatoms from phago-mixotrophs to photoautotrophs.</title>
        <authorList>
            <person name="Ban H."/>
            <person name="Sato S."/>
            <person name="Yoshikawa S."/>
            <person name="Yamada K."/>
            <person name="Nakamura Y."/>
            <person name="Ichinomiya M."/>
            <person name="Sato N."/>
            <person name="Blanc-Mathieu R."/>
            <person name="Endo H."/>
            <person name="Kuwata A."/>
            <person name="Ogata H."/>
        </authorList>
    </citation>
    <scope>NUCLEOTIDE SEQUENCE [LARGE SCALE GENOMIC DNA]</scope>
    <source>
        <strain evidence="8">NIES 3701</strain>
    </source>
</reference>
<sequence>MPPSTPEGTELVRKVAYHFEEIFTDDEDVIMFFTNNLEHFEDEFEEEEGKDEEEKEHKMIYTELYNEFETLMEEKISDVAEKLGFDDATEFFSTLQDTLNEKEGYEQGEREQATFDAVVASYDYEKFVKLMRGKAKGKMAMARAFGAA</sequence>
<feature type="domain" description="BART" evidence="6">
    <location>
        <begin position="28"/>
        <end position="136"/>
    </location>
</feature>
<dbReference type="Pfam" id="PF11527">
    <property type="entry name" value="ARL2_Bind_BART"/>
    <property type="match status" value="1"/>
</dbReference>
<accession>A0A9W6ZIX3</accession>
<name>A0A9W6ZIX3_9STRA</name>
<proteinExistence type="predicted"/>
<keyword evidence="8" id="KW-1185">Reference proteome</keyword>
<evidence type="ECO:0000256" key="5">
    <source>
        <dbReference type="ARBA" id="ARBA00023273"/>
    </source>
</evidence>
<dbReference type="Proteomes" id="UP001165085">
    <property type="component" value="Unassembled WGS sequence"/>
</dbReference>
<evidence type="ECO:0000256" key="1">
    <source>
        <dbReference type="ARBA" id="ARBA00004138"/>
    </source>
</evidence>
<dbReference type="OrthoDB" id="195795at2759"/>
<dbReference type="GO" id="GO:0005929">
    <property type="term" value="C:cilium"/>
    <property type="evidence" value="ECO:0007669"/>
    <property type="project" value="UniProtKB-SubCell"/>
</dbReference>
<dbReference type="AlphaFoldDB" id="A0A9W6ZIX3"/>
<comment type="subcellular location">
    <subcellularLocation>
        <location evidence="1">Cell projection</location>
        <location evidence="1">Cilium</location>
    </subcellularLocation>
    <subcellularLocation>
        <location evidence="2">Cytoplasm</location>
    </subcellularLocation>
</comment>
<organism evidence="7 8">
    <name type="scientific">Triparma strigata</name>
    <dbReference type="NCBI Taxonomy" id="1606541"/>
    <lineage>
        <taxon>Eukaryota</taxon>
        <taxon>Sar</taxon>
        <taxon>Stramenopiles</taxon>
        <taxon>Ochrophyta</taxon>
        <taxon>Bolidophyceae</taxon>
        <taxon>Parmales</taxon>
        <taxon>Triparmaceae</taxon>
        <taxon>Triparma</taxon>
    </lineage>
</organism>
<dbReference type="GO" id="GO:0005737">
    <property type="term" value="C:cytoplasm"/>
    <property type="evidence" value="ECO:0007669"/>
    <property type="project" value="UniProtKB-SubCell"/>
</dbReference>
<keyword evidence="5" id="KW-0966">Cell projection</keyword>